<dbReference type="GO" id="GO:0000428">
    <property type="term" value="C:DNA-directed RNA polymerase complex"/>
    <property type="evidence" value="ECO:0007669"/>
    <property type="project" value="UniProtKB-KW"/>
</dbReference>
<keyword evidence="2" id="KW-0804">Transcription</keyword>
<dbReference type="PIRSF" id="PIRSF000778">
    <property type="entry name" value="RpoK/RPB6"/>
    <property type="match status" value="1"/>
</dbReference>
<dbReference type="NCBIfam" id="NF002208">
    <property type="entry name" value="PRK01099.1-3"/>
    <property type="match status" value="1"/>
</dbReference>
<dbReference type="Proteomes" id="UP001516464">
    <property type="component" value="Unassembled WGS sequence"/>
</dbReference>
<sequence length="119" mass="13937">MESDDEVLTISNETTISEEDLETIIETGETTNHMRKTNKSERITSPRMTKFEKARVLGTRAQQLSMNAPPLVDIEYETDPYMIAVKELREKKIPFIIRRVLPDNTYEEWSIKEMIIPEF</sequence>
<dbReference type="PANTHER" id="PTHR47227">
    <property type="entry name" value="DNA-DIRECTED RNA POLYMERASE SUBUNIT K"/>
    <property type="match status" value="1"/>
</dbReference>
<dbReference type="SUPFAM" id="SSF63562">
    <property type="entry name" value="RPB6/omega subunit-like"/>
    <property type="match status" value="1"/>
</dbReference>
<accession>A0ABQ7I2C2</accession>
<keyword evidence="1 3" id="KW-0240">DNA-directed RNA polymerase</keyword>
<dbReference type="InterPro" id="IPR006111">
    <property type="entry name" value="Rpo6/Rpb6"/>
</dbReference>
<dbReference type="InterPro" id="IPR006110">
    <property type="entry name" value="Pol_omega/Rpo6/RPB6"/>
</dbReference>
<organism evidence="3 4">
    <name type="scientific">Astathelohania contejeani</name>
    <dbReference type="NCBI Taxonomy" id="164912"/>
    <lineage>
        <taxon>Eukaryota</taxon>
        <taxon>Fungi</taxon>
        <taxon>Fungi incertae sedis</taxon>
        <taxon>Microsporidia</taxon>
        <taxon>Astathelohaniidae</taxon>
        <taxon>Astathelohania</taxon>
    </lineage>
</organism>
<evidence type="ECO:0000313" key="4">
    <source>
        <dbReference type="Proteomes" id="UP001516464"/>
    </source>
</evidence>
<comment type="caution">
    <text evidence="3">The sequence shown here is derived from an EMBL/GenBank/DDBJ whole genome shotgun (WGS) entry which is preliminary data.</text>
</comment>
<reference evidence="3 4" key="1">
    <citation type="submission" date="2019-01" db="EMBL/GenBank/DDBJ databases">
        <title>Genomes sequencing and comparative genomics of infectious freshwater microsporidia, Cucumispora dikerogammari and Thelohania contejeani.</title>
        <authorList>
            <person name="Cormier A."/>
            <person name="Giraud I."/>
            <person name="Wattier R."/>
            <person name="Teixeira M."/>
            <person name="Grandjean F."/>
            <person name="Rigaud T."/>
            <person name="Cordaux R."/>
        </authorList>
    </citation>
    <scope>NUCLEOTIDE SEQUENCE [LARGE SCALE GENOMIC DNA]</scope>
    <source>
        <strain evidence="3">T1</strain>
        <tissue evidence="3">Spores</tissue>
    </source>
</reference>
<name>A0ABQ7I2C2_9MICR</name>
<evidence type="ECO:0000313" key="3">
    <source>
        <dbReference type="EMBL" id="KAF7684562.1"/>
    </source>
</evidence>
<keyword evidence="4" id="KW-1185">Reference proteome</keyword>
<protein>
    <submittedName>
        <fullName evidence="3">DNA-directed RNA polymerases I, II, and III subunit RPABC2</fullName>
    </submittedName>
</protein>
<dbReference type="Pfam" id="PF01192">
    <property type="entry name" value="RNA_pol_Rpb6"/>
    <property type="match status" value="1"/>
</dbReference>
<gene>
    <name evidence="3" type="primary">rpb6</name>
    <name evidence="3" type="ORF">TCON_0240</name>
</gene>
<dbReference type="InterPro" id="IPR020708">
    <property type="entry name" value="DNA-dir_RNA_polK_14-18kDa_CS"/>
</dbReference>
<proteinExistence type="predicted"/>
<dbReference type="EMBL" id="SBIQ01000008">
    <property type="protein sequence ID" value="KAF7684562.1"/>
    <property type="molecule type" value="Genomic_DNA"/>
</dbReference>
<dbReference type="SMART" id="SM01409">
    <property type="entry name" value="RNA_pol_Rpb6"/>
    <property type="match status" value="1"/>
</dbReference>
<dbReference type="PANTHER" id="PTHR47227:SF5">
    <property type="entry name" value="DNA-DIRECTED RNA POLYMERASES I, II, AND III SUBUNIT RPABC2"/>
    <property type="match status" value="1"/>
</dbReference>
<dbReference type="Gene3D" id="3.90.940.10">
    <property type="match status" value="1"/>
</dbReference>
<dbReference type="PROSITE" id="PS01111">
    <property type="entry name" value="RNA_POL_K_14KD"/>
    <property type="match status" value="1"/>
</dbReference>
<evidence type="ECO:0000256" key="1">
    <source>
        <dbReference type="ARBA" id="ARBA00022478"/>
    </source>
</evidence>
<dbReference type="InterPro" id="IPR036161">
    <property type="entry name" value="RPB6/omega-like_sf"/>
</dbReference>
<evidence type="ECO:0000256" key="2">
    <source>
        <dbReference type="ARBA" id="ARBA00023163"/>
    </source>
</evidence>